<dbReference type="Proteomes" id="UP000621210">
    <property type="component" value="Unassembled WGS sequence"/>
</dbReference>
<dbReference type="GO" id="GO:0006355">
    <property type="term" value="P:regulation of DNA-templated transcription"/>
    <property type="evidence" value="ECO:0007669"/>
    <property type="project" value="TreeGrafter"/>
</dbReference>
<dbReference type="GO" id="GO:0003677">
    <property type="term" value="F:DNA binding"/>
    <property type="evidence" value="ECO:0007669"/>
    <property type="project" value="TreeGrafter"/>
</dbReference>
<sequence length="220" mass="23888">MGKGTGDSRHRSQQFRRSGRLPPGGIRSGDFGIESRPPGYLLRVDEDAVDAGRFEALLRRARTVTGDPRATARLLGEAVELWRGTEGFADHADEGFVRAEARRLEEQRLTALEELAEARLALGEHALVAAELSEPVAAHPLRERLRAAHVRALYLQGRQDEALAGLGEVRDRLRDDLGINPGPELSALRSSRRSVVGPQFTASCLVAGTGASHLLACMDN</sequence>
<dbReference type="CDD" id="cd15831">
    <property type="entry name" value="BTAD"/>
    <property type="match status" value="1"/>
</dbReference>
<gene>
    <name evidence="6" type="ORF">H0H10_33830</name>
</gene>
<dbReference type="SUPFAM" id="SSF48452">
    <property type="entry name" value="TPR-like"/>
    <property type="match status" value="1"/>
</dbReference>
<dbReference type="PANTHER" id="PTHR35807:SF1">
    <property type="entry name" value="TRANSCRIPTIONAL REGULATOR REDD"/>
    <property type="match status" value="1"/>
</dbReference>
<evidence type="ECO:0000256" key="4">
    <source>
        <dbReference type="SAM" id="MobiDB-lite"/>
    </source>
</evidence>
<name>A0A926QVE5_9ACTN</name>
<keyword evidence="2" id="KW-0805">Transcription regulation</keyword>
<feature type="region of interest" description="Disordered" evidence="4">
    <location>
        <begin position="1"/>
        <end position="33"/>
    </location>
</feature>
<dbReference type="InterPro" id="IPR011990">
    <property type="entry name" value="TPR-like_helical_dom_sf"/>
</dbReference>
<evidence type="ECO:0000256" key="2">
    <source>
        <dbReference type="ARBA" id="ARBA00023015"/>
    </source>
</evidence>
<protein>
    <submittedName>
        <fullName evidence="6">AfsR/SARP family transcriptional regulator</fullName>
    </submittedName>
</protein>
<evidence type="ECO:0000259" key="5">
    <source>
        <dbReference type="SMART" id="SM01043"/>
    </source>
</evidence>
<evidence type="ECO:0000313" key="6">
    <source>
        <dbReference type="EMBL" id="MBD0424087.1"/>
    </source>
</evidence>
<dbReference type="EMBL" id="JACVQF010000230">
    <property type="protein sequence ID" value="MBD0424087.1"/>
    <property type="molecule type" value="Genomic_DNA"/>
</dbReference>
<comment type="caution">
    <text evidence="6">The sequence shown here is derived from an EMBL/GenBank/DDBJ whole genome shotgun (WGS) entry which is preliminary data.</text>
</comment>
<reference evidence="6" key="1">
    <citation type="submission" date="2020-09" db="EMBL/GenBank/DDBJ databases">
        <title>Streptomyces grisecoloratus sp. nov., isolated from cotton soil.</title>
        <authorList>
            <person name="Xing L."/>
        </authorList>
    </citation>
    <scope>NUCLEOTIDE SEQUENCE</scope>
    <source>
        <strain evidence="6">TRM S81-3</strain>
    </source>
</reference>
<reference evidence="6" key="2">
    <citation type="submission" date="2020-09" db="EMBL/GenBank/DDBJ databases">
        <authorList>
            <person name="Luo X."/>
        </authorList>
    </citation>
    <scope>NUCLEOTIDE SEQUENCE</scope>
    <source>
        <strain evidence="6">TRM S81-3</strain>
    </source>
</reference>
<dbReference type="Gene3D" id="1.25.40.10">
    <property type="entry name" value="Tetratricopeptide repeat domain"/>
    <property type="match status" value="1"/>
</dbReference>
<dbReference type="InterPro" id="IPR051677">
    <property type="entry name" value="AfsR-DnrI-RedD_regulator"/>
</dbReference>
<keyword evidence="7" id="KW-1185">Reference proteome</keyword>
<keyword evidence="1" id="KW-0902">Two-component regulatory system</keyword>
<dbReference type="InterPro" id="IPR005158">
    <property type="entry name" value="BTAD"/>
</dbReference>
<evidence type="ECO:0000256" key="3">
    <source>
        <dbReference type="ARBA" id="ARBA00023163"/>
    </source>
</evidence>
<keyword evidence="3" id="KW-0804">Transcription</keyword>
<dbReference type="SMART" id="SM01043">
    <property type="entry name" value="BTAD"/>
    <property type="match status" value="1"/>
</dbReference>
<dbReference type="PANTHER" id="PTHR35807">
    <property type="entry name" value="TRANSCRIPTIONAL REGULATOR REDD-RELATED"/>
    <property type="match status" value="1"/>
</dbReference>
<organism evidence="6 7">
    <name type="scientific">Streptomyces griseicoloratus</name>
    <dbReference type="NCBI Taxonomy" id="2752516"/>
    <lineage>
        <taxon>Bacteria</taxon>
        <taxon>Bacillati</taxon>
        <taxon>Actinomycetota</taxon>
        <taxon>Actinomycetes</taxon>
        <taxon>Kitasatosporales</taxon>
        <taxon>Streptomycetaceae</taxon>
        <taxon>Streptomyces</taxon>
    </lineage>
</organism>
<dbReference type="GO" id="GO:0000160">
    <property type="term" value="P:phosphorelay signal transduction system"/>
    <property type="evidence" value="ECO:0007669"/>
    <property type="project" value="UniProtKB-KW"/>
</dbReference>
<evidence type="ECO:0000313" key="7">
    <source>
        <dbReference type="Proteomes" id="UP000621210"/>
    </source>
</evidence>
<dbReference type="AlphaFoldDB" id="A0A926QVE5"/>
<feature type="domain" description="Bacterial transcriptional activator" evidence="5">
    <location>
        <begin position="49"/>
        <end position="193"/>
    </location>
</feature>
<accession>A0A926QVE5</accession>
<evidence type="ECO:0000256" key="1">
    <source>
        <dbReference type="ARBA" id="ARBA00023012"/>
    </source>
</evidence>
<dbReference type="Pfam" id="PF03704">
    <property type="entry name" value="BTAD"/>
    <property type="match status" value="1"/>
</dbReference>
<feature type="compositionally biased region" description="Basic and acidic residues" evidence="4">
    <location>
        <begin position="1"/>
        <end position="10"/>
    </location>
</feature>
<proteinExistence type="predicted"/>